<reference evidence="1" key="1">
    <citation type="submission" date="2022-03" db="EMBL/GenBank/DDBJ databases">
        <authorList>
            <person name="Lindestad O."/>
        </authorList>
    </citation>
    <scope>NUCLEOTIDE SEQUENCE</scope>
</reference>
<organism evidence="1 2">
    <name type="scientific">Pararge aegeria aegeria</name>
    <dbReference type="NCBI Taxonomy" id="348720"/>
    <lineage>
        <taxon>Eukaryota</taxon>
        <taxon>Metazoa</taxon>
        <taxon>Ecdysozoa</taxon>
        <taxon>Arthropoda</taxon>
        <taxon>Hexapoda</taxon>
        <taxon>Insecta</taxon>
        <taxon>Pterygota</taxon>
        <taxon>Neoptera</taxon>
        <taxon>Endopterygota</taxon>
        <taxon>Lepidoptera</taxon>
        <taxon>Glossata</taxon>
        <taxon>Ditrysia</taxon>
        <taxon>Papilionoidea</taxon>
        <taxon>Nymphalidae</taxon>
        <taxon>Satyrinae</taxon>
        <taxon>Satyrini</taxon>
        <taxon>Parargina</taxon>
        <taxon>Pararge</taxon>
    </lineage>
</organism>
<gene>
    <name evidence="1" type="primary">jg7329</name>
    <name evidence="1" type="ORF">PAEG_LOCUS13533</name>
</gene>
<accession>A0A8S4RH67</accession>
<proteinExistence type="predicted"/>
<dbReference type="Proteomes" id="UP000838756">
    <property type="component" value="Unassembled WGS sequence"/>
</dbReference>
<keyword evidence="2" id="KW-1185">Reference proteome</keyword>
<dbReference type="EMBL" id="CAKXAJ010025178">
    <property type="protein sequence ID" value="CAH2236038.1"/>
    <property type="molecule type" value="Genomic_DNA"/>
</dbReference>
<evidence type="ECO:0000313" key="1">
    <source>
        <dbReference type="EMBL" id="CAH2236038.1"/>
    </source>
</evidence>
<protein>
    <submittedName>
        <fullName evidence="1">Jg7329 protein</fullName>
    </submittedName>
</protein>
<sequence>MLTPNRSIGTSTVGAVTITLLTLPLARSFDHILHIGALPGYIGRQFLAEHLDFLIYGYVRNADISFLHLAGVRRVSFELTFILFRYSKYVQDWYQWFRPYWSPGPPCCH</sequence>
<comment type="caution">
    <text evidence="1">The sequence shown here is derived from an EMBL/GenBank/DDBJ whole genome shotgun (WGS) entry which is preliminary data.</text>
</comment>
<evidence type="ECO:0000313" key="2">
    <source>
        <dbReference type="Proteomes" id="UP000838756"/>
    </source>
</evidence>
<name>A0A8S4RH67_9NEOP</name>
<dbReference type="AlphaFoldDB" id="A0A8S4RH67"/>